<keyword evidence="8" id="KW-0812">Transmembrane</keyword>
<dbReference type="InterPro" id="IPR007135">
    <property type="entry name" value="Atg3/Atg10"/>
</dbReference>
<evidence type="ECO:0000313" key="9">
    <source>
        <dbReference type="EMBL" id="OAQ72551.1"/>
    </source>
</evidence>
<dbReference type="RefSeq" id="XP_018148634.1">
    <property type="nucleotide sequence ID" value="XM_018290572.1"/>
</dbReference>
<dbReference type="GO" id="GO:0000422">
    <property type="term" value="P:autophagy of mitochondrion"/>
    <property type="evidence" value="ECO:0007669"/>
    <property type="project" value="TreeGrafter"/>
</dbReference>
<gene>
    <name evidence="9" type="ORF">VFPPC_12795</name>
</gene>
<comment type="caution">
    <text evidence="9">The sequence shown here is derived from an EMBL/GenBank/DDBJ whole genome shotgun (WGS) entry which is preliminary data.</text>
</comment>
<dbReference type="EMBL" id="LSBJ02000001">
    <property type="protein sequence ID" value="OAQ72551.1"/>
    <property type="molecule type" value="Genomic_DNA"/>
</dbReference>
<dbReference type="PANTHER" id="PTHR14957:SF1">
    <property type="entry name" value="UBIQUITIN-LIKE-CONJUGATING ENZYME ATG10"/>
    <property type="match status" value="1"/>
</dbReference>
<feature type="transmembrane region" description="Helical" evidence="8">
    <location>
        <begin position="160"/>
        <end position="177"/>
    </location>
</feature>
<dbReference type="GO" id="GO:0061651">
    <property type="term" value="F:Atg12 conjugating enzyme activity"/>
    <property type="evidence" value="ECO:0007669"/>
    <property type="project" value="TreeGrafter"/>
</dbReference>
<evidence type="ECO:0000256" key="6">
    <source>
        <dbReference type="ARBA" id="ARBA00023006"/>
    </source>
</evidence>
<reference evidence="9 10" key="1">
    <citation type="journal article" date="2016" name="PLoS Pathog.">
        <title>Biosynthesis of antibiotic leucinostatins in bio-control fungus Purpureocillium lilacinum and their inhibition on phytophthora revealed by genome mining.</title>
        <authorList>
            <person name="Wang G."/>
            <person name="Liu Z."/>
            <person name="Lin R."/>
            <person name="Li E."/>
            <person name="Mao Z."/>
            <person name="Ling J."/>
            <person name="Yang Y."/>
            <person name="Yin W.B."/>
            <person name="Xie B."/>
        </authorList>
    </citation>
    <scope>NUCLEOTIDE SEQUENCE [LARGE SCALE GENOMIC DNA]</scope>
    <source>
        <strain evidence="9">170</strain>
    </source>
</reference>
<evidence type="ECO:0000256" key="4">
    <source>
        <dbReference type="ARBA" id="ARBA00022786"/>
    </source>
</evidence>
<dbReference type="STRING" id="1380566.A0A179G5A7"/>
<evidence type="ECO:0000256" key="7">
    <source>
        <dbReference type="ARBA" id="ARBA00029833"/>
    </source>
</evidence>
<accession>A0A179G5A7</accession>
<evidence type="ECO:0000256" key="3">
    <source>
        <dbReference type="ARBA" id="ARBA00022679"/>
    </source>
</evidence>
<keyword evidence="5" id="KW-0653">Protein transport</keyword>
<proteinExistence type="inferred from homology"/>
<dbReference type="GO" id="GO:0032446">
    <property type="term" value="P:protein modification by small protein conjugation"/>
    <property type="evidence" value="ECO:0007669"/>
    <property type="project" value="TreeGrafter"/>
</dbReference>
<dbReference type="OrthoDB" id="4089664at2759"/>
<keyword evidence="10" id="KW-1185">Reference proteome</keyword>
<keyword evidence="8" id="KW-1133">Transmembrane helix</keyword>
<evidence type="ECO:0000256" key="5">
    <source>
        <dbReference type="ARBA" id="ARBA00022927"/>
    </source>
</evidence>
<protein>
    <recommendedName>
        <fullName evidence="2">Ubiquitin-like-conjugating enzyme ATG10</fullName>
    </recommendedName>
    <alternativeName>
        <fullName evidence="7">Autophagy-related protein 10</fullName>
    </alternativeName>
</protein>
<dbReference type="GO" id="GO:0015031">
    <property type="term" value="P:protein transport"/>
    <property type="evidence" value="ECO:0007669"/>
    <property type="project" value="UniProtKB-KW"/>
</dbReference>
<dbReference type="GeneID" id="28854566"/>
<evidence type="ECO:0000313" key="10">
    <source>
        <dbReference type="Proteomes" id="UP000078397"/>
    </source>
</evidence>
<dbReference type="KEGG" id="pchm:VFPPC_12795"/>
<evidence type="ECO:0000256" key="8">
    <source>
        <dbReference type="SAM" id="Phobius"/>
    </source>
</evidence>
<name>A0A179G5A7_METCM</name>
<dbReference type="Pfam" id="PF03987">
    <property type="entry name" value="Autophagy_act_C"/>
    <property type="match status" value="1"/>
</dbReference>
<keyword evidence="6" id="KW-0072">Autophagy</keyword>
<sequence>MFSTDGEYTTYVQILRPLEAQDDLDLDLDSFAISPSTASDDVPEADDKMIEDESDEATVVRPASHDMGYVTYEIHLHPTYRVPCLWFSLHGLPPHEPAFNIDTVFRRLVPDEYKEGLRGLGGIGGISADHHPITGVPTFFVHPCLLGDAISNFKCSRKDYLMVWLGLVGGCVGLWVPKEMAIQ</sequence>
<evidence type="ECO:0000256" key="1">
    <source>
        <dbReference type="ARBA" id="ARBA00005696"/>
    </source>
</evidence>
<dbReference type="Proteomes" id="UP000078397">
    <property type="component" value="Unassembled WGS sequence"/>
</dbReference>
<dbReference type="GO" id="GO:0000045">
    <property type="term" value="P:autophagosome assembly"/>
    <property type="evidence" value="ECO:0007669"/>
    <property type="project" value="TreeGrafter"/>
</dbReference>
<keyword evidence="5" id="KW-0813">Transport</keyword>
<dbReference type="PANTHER" id="PTHR14957">
    <property type="entry name" value="UBIQUITIN-LIKE-CONJUGATING ENZYME ATG10"/>
    <property type="match status" value="1"/>
</dbReference>
<dbReference type="GO" id="GO:0005829">
    <property type="term" value="C:cytosol"/>
    <property type="evidence" value="ECO:0007669"/>
    <property type="project" value="TreeGrafter"/>
</dbReference>
<comment type="similarity">
    <text evidence="1">Belongs to the ATG10 family.</text>
</comment>
<dbReference type="Gene3D" id="3.30.1460.50">
    <property type="match status" value="1"/>
</dbReference>
<keyword evidence="4" id="KW-0833">Ubl conjugation pathway</keyword>
<keyword evidence="3" id="KW-0808">Transferase</keyword>
<keyword evidence="8" id="KW-0472">Membrane</keyword>
<evidence type="ECO:0000256" key="2">
    <source>
        <dbReference type="ARBA" id="ARBA00021099"/>
    </source>
</evidence>
<dbReference type="AlphaFoldDB" id="A0A179G5A7"/>
<organism evidence="9 10">
    <name type="scientific">Pochonia chlamydosporia 170</name>
    <dbReference type="NCBI Taxonomy" id="1380566"/>
    <lineage>
        <taxon>Eukaryota</taxon>
        <taxon>Fungi</taxon>
        <taxon>Dikarya</taxon>
        <taxon>Ascomycota</taxon>
        <taxon>Pezizomycotina</taxon>
        <taxon>Sordariomycetes</taxon>
        <taxon>Hypocreomycetidae</taxon>
        <taxon>Hypocreales</taxon>
        <taxon>Clavicipitaceae</taxon>
        <taxon>Pochonia</taxon>
    </lineage>
</organism>